<dbReference type="PATRIC" id="fig|1095748.3.peg.961"/>
<sequence>MCIGFVLIDKGRLKNRFGFSDDLCLNRKLVYSMTSSVVVLR</sequence>
<reference evidence="1 2" key="1">
    <citation type="submission" date="2012-04" db="EMBL/GenBank/DDBJ databases">
        <authorList>
            <person name="Harkins D.M."/>
            <person name="Madupu R."/>
            <person name="Durkin A.S."/>
            <person name="Torralba M."/>
            <person name="Methe B."/>
            <person name="Sutton G.G."/>
            <person name="Nelson K.E."/>
        </authorList>
    </citation>
    <scope>NUCLEOTIDE SEQUENCE [LARGE SCALE GENOMIC DNA]</scope>
    <source>
        <strain evidence="1 2">VK64</strain>
    </source>
</reference>
<name>I2NU83_NEISI</name>
<evidence type="ECO:0000313" key="2">
    <source>
        <dbReference type="Proteomes" id="UP000004473"/>
    </source>
</evidence>
<accession>I2NU83</accession>
<evidence type="ECO:0000313" key="1">
    <source>
        <dbReference type="EMBL" id="EIG29394.1"/>
    </source>
</evidence>
<dbReference type="EMBL" id="AJMT01000070">
    <property type="protein sequence ID" value="EIG29394.1"/>
    <property type="molecule type" value="Genomic_DNA"/>
</dbReference>
<organism evidence="1 2">
    <name type="scientific">Neisseria sicca VK64</name>
    <dbReference type="NCBI Taxonomy" id="1095748"/>
    <lineage>
        <taxon>Bacteria</taxon>
        <taxon>Pseudomonadati</taxon>
        <taxon>Pseudomonadota</taxon>
        <taxon>Betaproteobacteria</taxon>
        <taxon>Neisseriales</taxon>
        <taxon>Neisseriaceae</taxon>
        <taxon>Neisseria</taxon>
    </lineage>
</organism>
<proteinExistence type="predicted"/>
<comment type="caution">
    <text evidence="1">The sequence shown here is derived from an EMBL/GenBank/DDBJ whole genome shotgun (WGS) entry which is preliminary data.</text>
</comment>
<dbReference type="Proteomes" id="UP000004473">
    <property type="component" value="Unassembled WGS sequence"/>
</dbReference>
<protein>
    <submittedName>
        <fullName evidence="1">Uncharacterized protein</fullName>
    </submittedName>
</protein>
<dbReference type="AlphaFoldDB" id="I2NU83"/>
<gene>
    <name evidence="1" type="ORF">HMPREF1051_1824</name>
</gene>